<dbReference type="Proteomes" id="UP000829196">
    <property type="component" value="Unassembled WGS sequence"/>
</dbReference>
<dbReference type="AlphaFoldDB" id="A0A8T3API7"/>
<proteinExistence type="predicted"/>
<sequence length="72" mass="8033">MYESHFCSFDVQIKSKYGPSSPKISATSRRLPCLGENYEKTGPFPPRAIKACMVGVLLRGHRGRDISSHHAQ</sequence>
<reference evidence="1" key="1">
    <citation type="journal article" date="2022" name="Front. Genet.">
        <title>Chromosome-Scale Assembly of the Dendrobium nobile Genome Provides Insights Into the Molecular Mechanism of the Biosynthesis of the Medicinal Active Ingredient of Dendrobium.</title>
        <authorList>
            <person name="Xu Q."/>
            <person name="Niu S.-C."/>
            <person name="Li K.-L."/>
            <person name="Zheng P.-J."/>
            <person name="Zhang X.-J."/>
            <person name="Jia Y."/>
            <person name="Liu Y."/>
            <person name="Niu Y.-X."/>
            <person name="Yu L.-H."/>
            <person name="Chen D.-F."/>
            <person name="Zhang G.-Q."/>
        </authorList>
    </citation>
    <scope>NUCLEOTIDE SEQUENCE</scope>
    <source>
        <tissue evidence="1">Leaf</tissue>
    </source>
</reference>
<evidence type="ECO:0000313" key="2">
    <source>
        <dbReference type="Proteomes" id="UP000829196"/>
    </source>
</evidence>
<gene>
    <name evidence="1" type="ORF">KFK09_019444</name>
</gene>
<protein>
    <submittedName>
        <fullName evidence="1">Uncharacterized protein</fullName>
    </submittedName>
</protein>
<keyword evidence="2" id="KW-1185">Reference proteome</keyword>
<dbReference type="EMBL" id="JAGYWB010000014">
    <property type="protein sequence ID" value="KAI0498556.1"/>
    <property type="molecule type" value="Genomic_DNA"/>
</dbReference>
<organism evidence="1 2">
    <name type="scientific">Dendrobium nobile</name>
    <name type="common">Orchid</name>
    <dbReference type="NCBI Taxonomy" id="94219"/>
    <lineage>
        <taxon>Eukaryota</taxon>
        <taxon>Viridiplantae</taxon>
        <taxon>Streptophyta</taxon>
        <taxon>Embryophyta</taxon>
        <taxon>Tracheophyta</taxon>
        <taxon>Spermatophyta</taxon>
        <taxon>Magnoliopsida</taxon>
        <taxon>Liliopsida</taxon>
        <taxon>Asparagales</taxon>
        <taxon>Orchidaceae</taxon>
        <taxon>Epidendroideae</taxon>
        <taxon>Malaxideae</taxon>
        <taxon>Dendrobiinae</taxon>
        <taxon>Dendrobium</taxon>
    </lineage>
</organism>
<name>A0A8T3API7_DENNO</name>
<accession>A0A8T3API7</accession>
<comment type="caution">
    <text evidence="1">The sequence shown here is derived from an EMBL/GenBank/DDBJ whole genome shotgun (WGS) entry which is preliminary data.</text>
</comment>
<evidence type="ECO:0000313" key="1">
    <source>
        <dbReference type="EMBL" id="KAI0498556.1"/>
    </source>
</evidence>